<keyword evidence="2" id="KW-0732">Signal</keyword>
<feature type="signal peptide" evidence="2">
    <location>
        <begin position="1"/>
        <end position="17"/>
    </location>
</feature>
<dbReference type="RefSeq" id="WP_327599420.1">
    <property type="nucleotide sequence ID" value="NZ_JAYXHS010000002.1"/>
</dbReference>
<feature type="chain" id="PRO_5045136848" description="YtxH domain-containing protein" evidence="2">
    <location>
        <begin position="18"/>
        <end position="78"/>
    </location>
</feature>
<sequence length="78" mass="8246">MKFSYLLMIGASVFALAACEKQTTGEKITDKVGDAMDNRPHEKAKDAAEDIGDAAKDAGSAIKEEAGELKDKAKDATN</sequence>
<organism evidence="3 4">
    <name type="scientific">Uliginosibacterium silvisoli</name>
    <dbReference type="NCBI Taxonomy" id="3114758"/>
    <lineage>
        <taxon>Bacteria</taxon>
        <taxon>Pseudomonadati</taxon>
        <taxon>Pseudomonadota</taxon>
        <taxon>Betaproteobacteria</taxon>
        <taxon>Rhodocyclales</taxon>
        <taxon>Zoogloeaceae</taxon>
        <taxon>Uliginosibacterium</taxon>
    </lineage>
</organism>
<dbReference type="PROSITE" id="PS51257">
    <property type="entry name" value="PROKAR_LIPOPROTEIN"/>
    <property type="match status" value="1"/>
</dbReference>
<gene>
    <name evidence="3" type="ORF">VVD49_12020</name>
</gene>
<reference evidence="3 4" key="1">
    <citation type="submission" date="2024-01" db="EMBL/GenBank/DDBJ databases">
        <title>Uliginosibacterium soil sp. nov.</title>
        <authorList>
            <person name="Lv Y."/>
        </authorList>
    </citation>
    <scope>NUCLEOTIDE SEQUENCE [LARGE SCALE GENOMIC DNA]</scope>
    <source>
        <strain evidence="3 4">H3</strain>
    </source>
</reference>
<evidence type="ECO:0000256" key="2">
    <source>
        <dbReference type="SAM" id="SignalP"/>
    </source>
</evidence>
<evidence type="ECO:0000256" key="1">
    <source>
        <dbReference type="SAM" id="MobiDB-lite"/>
    </source>
</evidence>
<protein>
    <recommendedName>
        <fullName evidence="5">YtxH domain-containing protein</fullName>
    </recommendedName>
</protein>
<feature type="region of interest" description="Disordered" evidence="1">
    <location>
        <begin position="27"/>
        <end position="78"/>
    </location>
</feature>
<name>A0ABU6K3I2_9RHOO</name>
<comment type="caution">
    <text evidence="3">The sequence shown here is derived from an EMBL/GenBank/DDBJ whole genome shotgun (WGS) entry which is preliminary data.</text>
</comment>
<dbReference type="EMBL" id="JAYXHS010000002">
    <property type="protein sequence ID" value="MEC5386454.1"/>
    <property type="molecule type" value="Genomic_DNA"/>
</dbReference>
<evidence type="ECO:0000313" key="4">
    <source>
        <dbReference type="Proteomes" id="UP001331561"/>
    </source>
</evidence>
<keyword evidence="4" id="KW-1185">Reference proteome</keyword>
<evidence type="ECO:0000313" key="3">
    <source>
        <dbReference type="EMBL" id="MEC5386454.1"/>
    </source>
</evidence>
<proteinExistence type="predicted"/>
<accession>A0ABU6K3I2</accession>
<evidence type="ECO:0008006" key="5">
    <source>
        <dbReference type="Google" id="ProtNLM"/>
    </source>
</evidence>
<dbReference type="Proteomes" id="UP001331561">
    <property type="component" value="Unassembled WGS sequence"/>
</dbReference>